<feature type="chain" id="PRO_5046594646" description="PEGA domain-containing protein" evidence="1">
    <location>
        <begin position="23"/>
        <end position="211"/>
    </location>
</feature>
<sequence length="211" mass="22916">MPLRVVRITVIMSAASVVTGCASLFGETQYPVAISSFPPGANYKITNQAGESIMSGVTPDQPTLKSSAGYFDGERYEVEFTKDGYESETEVLDSGIDGWYWWNILIGGLIGMLIVDPITGAMYDLPEKVHAHLLLDRTPAQTQPVAPATRPVAPDAWPVVPAARPVAPAARPATSASSAKSKDQLLNELAADKSISFEEYQRRYQIIMREP</sequence>
<dbReference type="EMBL" id="JBHLSS010000010">
    <property type="protein sequence ID" value="MFC0708435.1"/>
    <property type="molecule type" value="Genomic_DNA"/>
</dbReference>
<keyword evidence="3" id="KW-1185">Reference proteome</keyword>
<evidence type="ECO:0008006" key="4">
    <source>
        <dbReference type="Google" id="ProtNLM"/>
    </source>
</evidence>
<feature type="signal peptide" evidence="1">
    <location>
        <begin position="1"/>
        <end position="22"/>
    </location>
</feature>
<accession>A0ABV6SJE6</accession>
<comment type="caution">
    <text evidence="2">The sequence shown here is derived from an EMBL/GenBank/DDBJ whole genome shotgun (WGS) entry which is preliminary data.</text>
</comment>
<protein>
    <recommendedName>
        <fullName evidence="4">PEGA domain-containing protein</fullName>
    </recommendedName>
</protein>
<evidence type="ECO:0000256" key="1">
    <source>
        <dbReference type="SAM" id="SignalP"/>
    </source>
</evidence>
<reference evidence="2 3" key="1">
    <citation type="submission" date="2024-09" db="EMBL/GenBank/DDBJ databases">
        <authorList>
            <person name="Sun Q."/>
            <person name="Mori K."/>
        </authorList>
    </citation>
    <scope>NUCLEOTIDE SEQUENCE [LARGE SCALE GENOMIC DNA]</scope>
    <source>
        <strain evidence="2 3">NCAIM B.01794</strain>
    </source>
</reference>
<gene>
    <name evidence="2" type="ORF">ACFFGX_02060</name>
</gene>
<organism evidence="2 3">
    <name type="scientific">Azorhizophilus paspali</name>
    <name type="common">Azotobacter paspali</name>
    <dbReference type="NCBI Taxonomy" id="69963"/>
    <lineage>
        <taxon>Bacteria</taxon>
        <taxon>Pseudomonadati</taxon>
        <taxon>Pseudomonadota</taxon>
        <taxon>Gammaproteobacteria</taxon>
        <taxon>Pseudomonadales</taxon>
        <taxon>Pseudomonadaceae</taxon>
        <taxon>Azorhizophilus</taxon>
    </lineage>
</organism>
<evidence type="ECO:0000313" key="3">
    <source>
        <dbReference type="Proteomes" id="UP001589891"/>
    </source>
</evidence>
<name>A0ABV6SJE6_AZOPA</name>
<evidence type="ECO:0000313" key="2">
    <source>
        <dbReference type="EMBL" id="MFC0708435.1"/>
    </source>
</evidence>
<proteinExistence type="predicted"/>
<keyword evidence="1" id="KW-0732">Signal</keyword>
<dbReference type="PROSITE" id="PS51257">
    <property type="entry name" value="PROKAR_LIPOPROTEIN"/>
    <property type="match status" value="1"/>
</dbReference>
<dbReference type="RefSeq" id="WP_376942408.1">
    <property type="nucleotide sequence ID" value="NZ_CP171449.1"/>
</dbReference>
<dbReference type="Proteomes" id="UP001589891">
    <property type="component" value="Unassembled WGS sequence"/>
</dbReference>